<dbReference type="Pfam" id="PF02110">
    <property type="entry name" value="HK"/>
    <property type="match status" value="1"/>
</dbReference>
<keyword evidence="6" id="KW-0808">Transferase</keyword>
<comment type="cofactor">
    <cofactor evidence="2">
        <name>Mg(2+)</name>
        <dbReference type="ChEBI" id="CHEBI:18420"/>
    </cofactor>
</comment>
<dbReference type="GO" id="GO:0009229">
    <property type="term" value="P:thiamine diphosphate biosynthetic process"/>
    <property type="evidence" value="ECO:0007669"/>
    <property type="project" value="UniProtKB-UniPathway"/>
</dbReference>
<dbReference type="HAMAP" id="MF_00097">
    <property type="entry name" value="TMP_synthase"/>
    <property type="match status" value="1"/>
</dbReference>
<evidence type="ECO:0000256" key="6">
    <source>
        <dbReference type="ARBA" id="ARBA00022679"/>
    </source>
</evidence>
<evidence type="ECO:0000256" key="11">
    <source>
        <dbReference type="ARBA" id="ARBA00022842"/>
    </source>
</evidence>
<evidence type="ECO:0000313" key="20">
    <source>
        <dbReference type="Proteomes" id="UP000799750"/>
    </source>
</evidence>
<keyword evidence="8" id="KW-0547">Nucleotide-binding</keyword>
<evidence type="ECO:0000256" key="3">
    <source>
        <dbReference type="ARBA" id="ARBA00003814"/>
    </source>
</evidence>
<evidence type="ECO:0000256" key="17">
    <source>
        <dbReference type="ARBA" id="ARBA00061283"/>
    </source>
</evidence>
<dbReference type="InterPro" id="IPR036206">
    <property type="entry name" value="ThiamineP_synth_sf"/>
</dbReference>
<evidence type="ECO:0000256" key="9">
    <source>
        <dbReference type="ARBA" id="ARBA00022777"/>
    </source>
</evidence>
<comment type="pathway">
    <text evidence="4">Cofactor biosynthesis; thiamine diphosphate biosynthesis; 4-methyl-5-(2-phosphoethyl)-thiazole from 5-(2-hydroxyethyl)-4-methylthiazole: step 1/1.</text>
</comment>
<evidence type="ECO:0000256" key="5">
    <source>
        <dbReference type="ARBA" id="ARBA00005165"/>
    </source>
</evidence>
<feature type="domain" description="Thiamine phosphate synthase/TenI" evidence="18">
    <location>
        <begin position="9"/>
        <end position="206"/>
    </location>
</feature>
<dbReference type="NCBIfam" id="NF006830">
    <property type="entry name" value="PRK09355.1"/>
    <property type="match status" value="1"/>
</dbReference>
<dbReference type="NCBIfam" id="TIGR00693">
    <property type="entry name" value="thiE"/>
    <property type="match status" value="1"/>
</dbReference>
<evidence type="ECO:0000259" key="18">
    <source>
        <dbReference type="Pfam" id="PF02581"/>
    </source>
</evidence>
<dbReference type="FunFam" id="3.20.20.70:FF:000104">
    <property type="entry name" value="Thiamine biosynthetic bifunctional enzyme"/>
    <property type="match status" value="1"/>
</dbReference>
<dbReference type="EMBL" id="MU004186">
    <property type="protein sequence ID" value="KAF2497743.1"/>
    <property type="molecule type" value="Genomic_DNA"/>
</dbReference>
<keyword evidence="20" id="KW-1185">Reference proteome</keyword>
<keyword evidence="10" id="KW-0067">ATP-binding</keyword>
<evidence type="ECO:0000256" key="10">
    <source>
        <dbReference type="ARBA" id="ARBA00022840"/>
    </source>
</evidence>
<comment type="function">
    <text evidence="3">Condenses 4-methyl-5-(beta-hydroxyethyl)thiazole monophosphate (THZ-P) and 2-methyl-4-amino-5-hydroxymethyl pyrimidine pyrophosphate (HMP-PP) to form thiamine monophosphate (TMP).</text>
</comment>
<proteinExistence type="inferred from homology"/>
<dbReference type="GO" id="GO:0004789">
    <property type="term" value="F:thiamine-phosphate diphosphorylase activity"/>
    <property type="evidence" value="ECO:0007669"/>
    <property type="project" value="UniProtKB-EC"/>
</dbReference>
<dbReference type="GO" id="GO:0005524">
    <property type="term" value="F:ATP binding"/>
    <property type="evidence" value="ECO:0007669"/>
    <property type="project" value="UniProtKB-KW"/>
</dbReference>
<comment type="catalytic activity">
    <reaction evidence="13">
        <text>4-methyl-5-(2-phosphooxyethyl)-thiazole + 4-amino-2-methyl-5-(diphosphooxymethyl)pyrimidine + H(+) = thiamine phosphate + diphosphate</text>
        <dbReference type="Rhea" id="RHEA:22328"/>
        <dbReference type="ChEBI" id="CHEBI:15378"/>
        <dbReference type="ChEBI" id="CHEBI:33019"/>
        <dbReference type="ChEBI" id="CHEBI:37575"/>
        <dbReference type="ChEBI" id="CHEBI:57841"/>
        <dbReference type="ChEBI" id="CHEBI:58296"/>
        <dbReference type="EC" id="2.5.1.3"/>
    </reaction>
</comment>
<dbReference type="GO" id="GO:0009228">
    <property type="term" value="P:thiamine biosynthetic process"/>
    <property type="evidence" value="ECO:0007669"/>
    <property type="project" value="UniProtKB-KW"/>
</dbReference>
<dbReference type="InterPro" id="IPR022998">
    <property type="entry name" value="ThiamineP_synth_TenI"/>
</dbReference>
<dbReference type="PRINTS" id="PR01099">
    <property type="entry name" value="HYETHTZKNASE"/>
</dbReference>
<evidence type="ECO:0000256" key="1">
    <source>
        <dbReference type="ARBA" id="ARBA00001771"/>
    </source>
</evidence>
<keyword evidence="7" id="KW-0479">Metal-binding</keyword>
<organism evidence="19 20">
    <name type="scientific">Lophium mytilinum</name>
    <dbReference type="NCBI Taxonomy" id="390894"/>
    <lineage>
        <taxon>Eukaryota</taxon>
        <taxon>Fungi</taxon>
        <taxon>Dikarya</taxon>
        <taxon>Ascomycota</taxon>
        <taxon>Pezizomycotina</taxon>
        <taxon>Dothideomycetes</taxon>
        <taxon>Pleosporomycetidae</taxon>
        <taxon>Mytilinidiales</taxon>
        <taxon>Mytilinidiaceae</taxon>
        <taxon>Lophium</taxon>
    </lineage>
</organism>
<dbReference type="GO" id="GO:0004417">
    <property type="term" value="F:hydroxyethylthiazole kinase activity"/>
    <property type="evidence" value="ECO:0007669"/>
    <property type="project" value="UniProtKB-EC"/>
</dbReference>
<evidence type="ECO:0000256" key="13">
    <source>
        <dbReference type="ARBA" id="ARBA00047334"/>
    </source>
</evidence>
<gene>
    <name evidence="19" type="ORF">BU16DRAFT_525354</name>
</gene>
<comment type="catalytic activity">
    <reaction evidence="1">
        <text>5-(2-hydroxyethyl)-4-methylthiazole + ATP = 4-methyl-5-(2-phosphooxyethyl)-thiazole + ADP + H(+)</text>
        <dbReference type="Rhea" id="RHEA:24212"/>
        <dbReference type="ChEBI" id="CHEBI:15378"/>
        <dbReference type="ChEBI" id="CHEBI:17957"/>
        <dbReference type="ChEBI" id="CHEBI:30616"/>
        <dbReference type="ChEBI" id="CHEBI:58296"/>
        <dbReference type="ChEBI" id="CHEBI:456216"/>
        <dbReference type="EC" id="2.7.1.50"/>
    </reaction>
</comment>
<comment type="catalytic activity">
    <reaction evidence="14">
        <text>2-(2-carboxy-4-methylthiazol-5-yl)ethyl phosphate + 4-amino-2-methyl-5-(diphosphooxymethyl)pyrimidine + 2 H(+) = thiamine phosphate + CO2 + diphosphate</text>
        <dbReference type="Rhea" id="RHEA:47848"/>
        <dbReference type="ChEBI" id="CHEBI:15378"/>
        <dbReference type="ChEBI" id="CHEBI:16526"/>
        <dbReference type="ChEBI" id="CHEBI:33019"/>
        <dbReference type="ChEBI" id="CHEBI:37575"/>
        <dbReference type="ChEBI" id="CHEBI:57841"/>
        <dbReference type="ChEBI" id="CHEBI:62890"/>
        <dbReference type="EC" id="2.5.1.3"/>
    </reaction>
</comment>
<dbReference type="Gene3D" id="3.40.1190.20">
    <property type="match status" value="1"/>
</dbReference>
<evidence type="ECO:0000256" key="4">
    <source>
        <dbReference type="ARBA" id="ARBA00004868"/>
    </source>
</evidence>
<dbReference type="PANTHER" id="PTHR20857">
    <property type="entry name" value="THIAMINE-PHOSPHATE PYROPHOSPHORYLASE"/>
    <property type="match status" value="1"/>
</dbReference>
<dbReference type="CDD" id="cd00564">
    <property type="entry name" value="TMP_TenI"/>
    <property type="match status" value="1"/>
</dbReference>
<dbReference type="Pfam" id="PF02581">
    <property type="entry name" value="TMP-TENI"/>
    <property type="match status" value="1"/>
</dbReference>
<dbReference type="AlphaFoldDB" id="A0A6A6R1M1"/>
<dbReference type="PANTHER" id="PTHR20857:SF23">
    <property type="entry name" value="THIAMINE BIOSYNTHETIC BIFUNCTIONAL ENZYME"/>
    <property type="match status" value="1"/>
</dbReference>
<dbReference type="InterPro" id="IPR000417">
    <property type="entry name" value="Hyethyz_kinase"/>
</dbReference>
<name>A0A6A6R1M1_9PEZI</name>
<comment type="similarity">
    <text evidence="17">In the N-terminal section; belongs to the thiamine-phosphate synthase family.</text>
</comment>
<dbReference type="Gene3D" id="3.20.20.70">
    <property type="entry name" value="Aldolase class I"/>
    <property type="match status" value="1"/>
</dbReference>
<dbReference type="InterPro" id="IPR013785">
    <property type="entry name" value="Aldolase_TIM"/>
</dbReference>
<evidence type="ECO:0000256" key="2">
    <source>
        <dbReference type="ARBA" id="ARBA00001946"/>
    </source>
</evidence>
<evidence type="ECO:0000256" key="14">
    <source>
        <dbReference type="ARBA" id="ARBA00047851"/>
    </source>
</evidence>
<dbReference type="UniPathway" id="UPA00060">
    <property type="reaction ID" value="UER00139"/>
</dbReference>
<evidence type="ECO:0000256" key="16">
    <source>
        <dbReference type="ARBA" id="ARBA00061146"/>
    </source>
</evidence>
<dbReference type="GO" id="GO:0000287">
    <property type="term" value="F:magnesium ion binding"/>
    <property type="evidence" value="ECO:0007669"/>
    <property type="project" value="InterPro"/>
</dbReference>
<keyword evidence="12" id="KW-0784">Thiamine biosynthesis</keyword>
<dbReference type="GO" id="GO:0005737">
    <property type="term" value="C:cytoplasm"/>
    <property type="evidence" value="ECO:0007669"/>
    <property type="project" value="TreeGrafter"/>
</dbReference>
<dbReference type="SUPFAM" id="SSF51391">
    <property type="entry name" value="Thiamin phosphate synthase"/>
    <property type="match status" value="1"/>
</dbReference>
<keyword evidence="9" id="KW-0418">Kinase</keyword>
<protein>
    <submittedName>
        <fullName evidence="19">TMP-TENI-domain-containing protein</fullName>
    </submittedName>
</protein>
<evidence type="ECO:0000256" key="15">
    <source>
        <dbReference type="ARBA" id="ARBA00047883"/>
    </source>
</evidence>
<dbReference type="SUPFAM" id="SSF53613">
    <property type="entry name" value="Ribokinase-like"/>
    <property type="match status" value="1"/>
</dbReference>
<sequence length="538" mass="56156">MAPVVDYSLYLVTDSTAAILGQRDLGYVVSEAILGGVTLVQYRDKTIDSGAAIEVAKKLLSICNEHGVPLLINDRIDVALAIDCAGVHIGQDDMDVVTARKLLGPNKIIGVTASSVEEADKAVRGGADYLGIGTIFATPTKANTKSILGVHGLRDILAHLSEQSETHHHIPTVCIGGINASNLQRVLYQSFTPSKPLDGLAIVSAIVAAPDVRESSRQLRRLIRTPPPWALLPIPTEHSEWSKTASTQALLDSIPLAIRTVTEKKPISHNMTNFVVQNFAANVALSTGASPIMSTNGHEAPDLAALAGGLVINMGTATPTSLENWILAVTAYNAAGAPVILDPVGCGATAPRRATLRDLLAAGYYDVIKGNESEILTVARVSGVAGIEAIQQHGVDSGASGLDLDGKAEVVRRLAGRERNVVVMTGVVDVVSDGVRTYAVSGGHEYLGMITGSGCSLGTVLAAFLAGNRGTGDKLAAAVAGIALFGVAAKRAGGREEVRGPGTFVPAFLDELFLARKDIVAGDEVWKKMVDIQAKVPS</sequence>
<reference evidence="19" key="1">
    <citation type="journal article" date="2020" name="Stud. Mycol.">
        <title>101 Dothideomycetes genomes: a test case for predicting lifestyles and emergence of pathogens.</title>
        <authorList>
            <person name="Haridas S."/>
            <person name="Albert R."/>
            <person name="Binder M."/>
            <person name="Bloem J."/>
            <person name="Labutti K."/>
            <person name="Salamov A."/>
            <person name="Andreopoulos B."/>
            <person name="Baker S."/>
            <person name="Barry K."/>
            <person name="Bills G."/>
            <person name="Bluhm B."/>
            <person name="Cannon C."/>
            <person name="Castanera R."/>
            <person name="Culley D."/>
            <person name="Daum C."/>
            <person name="Ezra D."/>
            <person name="Gonzalez J."/>
            <person name="Henrissat B."/>
            <person name="Kuo A."/>
            <person name="Liang C."/>
            <person name="Lipzen A."/>
            <person name="Lutzoni F."/>
            <person name="Magnuson J."/>
            <person name="Mondo S."/>
            <person name="Nolan M."/>
            <person name="Ohm R."/>
            <person name="Pangilinan J."/>
            <person name="Park H.-J."/>
            <person name="Ramirez L."/>
            <person name="Alfaro M."/>
            <person name="Sun H."/>
            <person name="Tritt A."/>
            <person name="Yoshinaga Y."/>
            <person name="Zwiers L.-H."/>
            <person name="Turgeon B."/>
            <person name="Goodwin S."/>
            <person name="Spatafora J."/>
            <person name="Crous P."/>
            <person name="Grigoriev I."/>
        </authorList>
    </citation>
    <scope>NUCLEOTIDE SEQUENCE</scope>
    <source>
        <strain evidence="19">CBS 269.34</strain>
    </source>
</reference>
<accession>A0A6A6R1M1</accession>
<evidence type="ECO:0000313" key="19">
    <source>
        <dbReference type="EMBL" id="KAF2497743.1"/>
    </source>
</evidence>
<comment type="pathway">
    <text evidence="5">Cofactor biosynthesis; thiamine diphosphate biosynthesis; thiamine phosphate from 4-amino-2-methyl-5-diphosphomethylpyrimidine and 4-methyl-5-(2-phosphoethyl)-thiazole: step 1/1.</text>
</comment>
<dbReference type="OrthoDB" id="4994at2759"/>
<dbReference type="InterPro" id="IPR029056">
    <property type="entry name" value="Ribokinase-like"/>
</dbReference>
<evidence type="ECO:0000256" key="12">
    <source>
        <dbReference type="ARBA" id="ARBA00022977"/>
    </source>
</evidence>
<comment type="similarity">
    <text evidence="16">In the C-terminal section; belongs to the Thz kinase family.</text>
</comment>
<dbReference type="HAMAP" id="MF_00228">
    <property type="entry name" value="Thz_kinase"/>
    <property type="match status" value="1"/>
</dbReference>
<keyword evidence="11" id="KW-0460">Magnesium</keyword>
<dbReference type="Proteomes" id="UP000799750">
    <property type="component" value="Unassembled WGS sequence"/>
</dbReference>
<dbReference type="CDD" id="cd01170">
    <property type="entry name" value="THZ_kinase"/>
    <property type="match status" value="1"/>
</dbReference>
<dbReference type="InterPro" id="IPR034291">
    <property type="entry name" value="TMP_synthase"/>
</dbReference>
<evidence type="ECO:0000256" key="8">
    <source>
        <dbReference type="ARBA" id="ARBA00022741"/>
    </source>
</evidence>
<comment type="catalytic activity">
    <reaction evidence="15">
        <text>2-[(2R,5Z)-2-carboxy-4-methylthiazol-5(2H)-ylidene]ethyl phosphate + 4-amino-2-methyl-5-(diphosphooxymethyl)pyrimidine + 2 H(+) = thiamine phosphate + CO2 + diphosphate</text>
        <dbReference type="Rhea" id="RHEA:47844"/>
        <dbReference type="ChEBI" id="CHEBI:15378"/>
        <dbReference type="ChEBI" id="CHEBI:16526"/>
        <dbReference type="ChEBI" id="CHEBI:33019"/>
        <dbReference type="ChEBI" id="CHEBI:37575"/>
        <dbReference type="ChEBI" id="CHEBI:57841"/>
        <dbReference type="ChEBI" id="CHEBI:62899"/>
        <dbReference type="EC" id="2.5.1.3"/>
    </reaction>
</comment>
<evidence type="ECO:0000256" key="7">
    <source>
        <dbReference type="ARBA" id="ARBA00022723"/>
    </source>
</evidence>